<organism evidence="3">
    <name type="scientific">Hafnia alvei</name>
    <dbReference type="NCBI Taxonomy" id="569"/>
    <lineage>
        <taxon>Bacteria</taxon>
        <taxon>Pseudomonadati</taxon>
        <taxon>Pseudomonadota</taxon>
        <taxon>Gammaproteobacteria</taxon>
        <taxon>Enterobacterales</taxon>
        <taxon>Hafniaceae</taxon>
        <taxon>Hafnia</taxon>
    </lineage>
</organism>
<name>A0A172WZU2_HAFAL</name>
<proteinExistence type="inferred from homology"/>
<comment type="similarity">
    <text evidence="1">Belongs to the transferase hexapeptide repeat family.</text>
</comment>
<evidence type="ECO:0000256" key="2">
    <source>
        <dbReference type="SAM" id="Phobius"/>
    </source>
</evidence>
<keyword evidence="2" id="KW-0472">Membrane</keyword>
<dbReference type="PANTHER" id="PTHR43300">
    <property type="entry name" value="ACETYLTRANSFERASE"/>
    <property type="match status" value="1"/>
</dbReference>
<keyword evidence="2" id="KW-0812">Transmembrane</keyword>
<keyword evidence="3" id="KW-0808">Transferase</keyword>
<evidence type="ECO:0000313" key="3">
    <source>
        <dbReference type="EMBL" id="ANF29886.1"/>
    </source>
</evidence>
<dbReference type="AlphaFoldDB" id="A0A172WZU2"/>
<dbReference type="PANTHER" id="PTHR43300:SF11">
    <property type="entry name" value="ACETYLTRANSFERASE RV3034C-RELATED"/>
    <property type="match status" value="1"/>
</dbReference>
<dbReference type="Gene3D" id="2.160.10.10">
    <property type="entry name" value="Hexapeptide repeat proteins"/>
    <property type="match status" value="1"/>
</dbReference>
<keyword evidence="3" id="KW-0012">Acyltransferase</keyword>
<protein>
    <submittedName>
        <fullName evidence="3">Galactoside O-acetyltransferase</fullName>
        <ecNumber evidence="3">2.3.1.18</ecNumber>
    </submittedName>
</protein>
<dbReference type="CDD" id="cd04647">
    <property type="entry name" value="LbH_MAT_like"/>
    <property type="match status" value="1"/>
</dbReference>
<dbReference type="EC" id="2.3.1.18" evidence="3"/>
<evidence type="ECO:0000256" key="1">
    <source>
        <dbReference type="ARBA" id="ARBA00007274"/>
    </source>
</evidence>
<accession>A0A172WZU2</accession>
<dbReference type="InterPro" id="IPR050179">
    <property type="entry name" value="Trans_hexapeptide_repeat"/>
</dbReference>
<feature type="transmembrane region" description="Helical" evidence="2">
    <location>
        <begin position="7"/>
        <end position="25"/>
    </location>
</feature>
<reference evidence="3" key="1">
    <citation type="journal article" date="2016" name="PLoS ONE">
        <title>Genetic Diversity of O-Antigens in Hafnia alvei and the Development of a Suspension Array for Serotype Detection.</title>
        <authorList>
            <person name="Duan Z."/>
            <person name="Niedziela T."/>
            <person name="Lugowski C."/>
            <person name="Cao B."/>
            <person name="Wang T."/>
            <person name="Xu L."/>
            <person name="Yang B."/>
            <person name="Liu B."/>
            <person name="Wang L."/>
        </authorList>
    </citation>
    <scope>NUCLEOTIDE SEQUENCE</scope>
    <source>
        <strain evidence="3">PCM1189</strain>
    </source>
</reference>
<keyword evidence="2" id="KW-1133">Transmembrane helix</keyword>
<dbReference type="GO" id="GO:0008870">
    <property type="term" value="F:galactoside O-acetyltransferase activity"/>
    <property type="evidence" value="ECO:0007669"/>
    <property type="project" value="UniProtKB-EC"/>
</dbReference>
<dbReference type="RefSeq" id="WP_130934978.1">
    <property type="nucleotide sequence ID" value="NZ_JAHWJA010000001.1"/>
</dbReference>
<dbReference type="EMBL" id="KX117078">
    <property type="protein sequence ID" value="ANF29886.1"/>
    <property type="molecule type" value="Genomic_DNA"/>
</dbReference>
<gene>
    <name evidence="3" type="primary">lacA</name>
</gene>
<dbReference type="SUPFAM" id="SSF51161">
    <property type="entry name" value="Trimeric LpxA-like enzymes"/>
    <property type="match status" value="1"/>
</dbReference>
<sequence length="193" mass="21395">MRKKLKLIYRAVIYFVSFPFALFYLCLRNLPNVNYKNVAISISRIPGELGITARQIFYRKTLAKCGQNLRVHFGAFIVYPEVEIGDNCTIEEFSIVSLCKIGNNVIVAARTSIMSGGNHHEVDDLDLMFTESLLPLKTVYIGSNVWIGTHAVIMNDISSGTVIAAGAVVTKVFDKNTIIGGVPANIIRLRGRE</sequence>
<dbReference type="InterPro" id="IPR011004">
    <property type="entry name" value="Trimer_LpxA-like_sf"/>
</dbReference>